<dbReference type="Proteomes" id="UP000437575">
    <property type="component" value="Unassembled WGS sequence"/>
</dbReference>
<dbReference type="EMBL" id="WKKZ01000110">
    <property type="protein sequence ID" value="MSE05031.1"/>
    <property type="molecule type" value="Genomic_DNA"/>
</dbReference>
<organism evidence="1 2">
    <name type="scientific">Ligilactobacillus salivarius</name>
    <dbReference type="NCBI Taxonomy" id="1624"/>
    <lineage>
        <taxon>Bacteria</taxon>
        <taxon>Bacillati</taxon>
        <taxon>Bacillota</taxon>
        <taxon>Bacilli</taxon>
        <taxon>Lactobacillales</taxon>
        <taxon>Lactobacillaceae</taxon>
        <taxon>Ligilactobacillus</taxon>
    </lineage>
</organism>
<sequence>MKERSKPMISIKKDTVEVTIVNNKPVIDKLSIDRKKKHKPVIKIK</sequence>
<reference evidence="1 2" key="1">
    <citation type="submission" date="2019-11" db="EMBL/GenBank/DDBJ databases">
        <title>Draft Genome Sequence of Plant Growth-Promoting Rhizosphere-Associated Bacteria.</title>
        <authorList>
            <person name="Vasilyev I.Y."/>
            <person name="Radchenko V."/>
            <person name="Ilnitskaya E.V."/>
        </authorList>
    </citation>
    <scope>NUCLEOTIDE SEQUENCE [LARGE SCALE GENOMIC DNA]</scope>
    <source>
        <strain evidence="1 2">VRA_1sq_f</strain>
    </source>
</reference>
<dbReference type="RefSeq" id="WP_003699885.1">
    <property type="nucleotide sequence ID" value="NZ_CP047412.1"/>
</dbReference>
<evidence type="ECO:0000313" key="2">
    <source>
        <dbReference type="Proteomes" id="UP000437575"/>
    </source>
</evidence>
<protein>
    <submittedName>
        <fullName evidence="1">Uncharacterized protein</fullName>
    </submittedName>
</protein>
<accession>A0A6A8LNZ3</accession>
<evidence type="ECO:0000313" key="1">
    <source>
        <dbReference type="EMBL" id="MSE05031.1"/>
    </source>
</evidence>
<comment type="caution">
    <text evidence="1">The sequence shown here is derived from an EMBL/GenBank/DDBJ whole genome shotgun (WGS) entry which is preliminary data.</text>
</comment>
<gene>
    <name evidence="1" type="ORF">GKC34_04120</name>
</gene>
<proteinExistence type="predicted"/>
<dbReference type="AlphaFoldDB" id="A0A6A8LNZ3"/>
<name>A0A6A8LNZ3_9LACO</name>